<dbReference type="Proteomes" id="UP000501568">
    <property type="component" value="Chromosome"/>
</dbReference>
<dbReference type="PROSITE" id="PS51257">
    <property type="entry name" value="PROKAR_LIPOPROTEIN"/>
    <property type="match status" value="1"/>
</dbReference>
<evidence type="ECO:0000313" key="7">
    <source>
        <dbReference type="EMBL" id="QIG79830.1"/>
    </source>
</evidence>
<reference evidence="7 8" key="1">
    <citation type="submission" date="2020-02" db="EMBL/GenBank/DDBJ databases">
        <authorList>
            <person name="Zheng R.K."/>
            <person name="Sun C.M."/>
        </authorList>
    </citation>
    <scope>NUCLEOTIDE SEQUENCE [LARGE SCALE GENOMIC DNA]</scope>
    <source>
        <strain evidence="8">zrk23</strain>
    </source>
</reference>
<dbReference type="GO" id="GO:0016020">
    <property type="term" value="C:membrane"/>
    <property type="evidence" value="ECO:0007669"/>
    <property type="project" value="InterPro"/>
</dbReference>
<dbReference type="RefSeq" id="WP_165326831.1">
    <property type="nucleotide sequence ID" value="NZ_CP049109.1"/>
</dbReference>
<evidence type="ECO:0000256" key="2">
    <source>
        <dbReference type="ARBA" id="ARBA00022475"/>
    </source>
</evidence>
<sequence>MRKIFFAATIAGMFAISACNTVEGVGQDVSSAGDAVSGAADEAK</sequence>
<protein>
    <submittedName>
        <fullName evidence="7">Entericidin A/B family lipoprotein</fullName>
    </submittedName>
</protein>
<evidence type="ECO:0000256" key="6">
    <source>
        <dbReference type="ARBA" id="ARBA00023288"/>
    </source>
</evidence>
<keyword evidence="8" id="KW-1185">Reference proteome</keyword>
<keyword evidence="5" id="KW-0564">Palmitate</keyword>
<proteinExistence type="inferred from homology"/>
<dbReference type="EMBL" id="CP049109">
    <property type="protein sequence ID" value="QIG79830.1"/>
    <property type="molecule type" value="Genomic_DNA"/>
</dbReference>
<keyword evidence="3" id="KW-0732">Signal</keyword>
<evidence type="ECO:0000256" key="3">
    <source>
        <dbReference type="ARBA" id="ARBA00022729"/>
    </source>
</evidence>
<evidence type="ECO:0000256" key="4">
    <source>
        <dbReference type="ARBA" id="ARBA00023136"/>
    </source>
</evidence>
<gene>
    <name evidence="7" type="ORF">G5C33_08555</name>
</gene>
<organism evidence="7 8">
    <name type="scientific">Stakelama tenebrarum</name>
    <dbReference type="NCBI Taxonomy" id="2711215"/>
    <lineage>
        <taxon>Bacteria</taxon>
        <taxon>Pseudomonadati</taxon>
        <taxon>Pseudomonadota</taxon>
        <taxon>Alphaproteobacteria</taxon>
        <taxon>Sphingomonadales</taxon>
        <taxon>Sphingomonadaceae</taxon>
        <taxon>Stakelama</taxon>
    </lineage>
</organism>
<dbReference type="GO" id="GO:0009636">
    <property type="term" value="P:response to toxic substance"/>
    <property type="evidence" value="ECO:0007669"/>
    <property type="project" value="InterPro"/>
</dbReference>
<keyword evidence="4" id="KW-0472">Membrane</keyword>
<dbReference type="AlphaFoldDB" id="A0A6G6Y4K1"/>
<dbReference type="Pfam" id="PF08085">
    <property type="entry name" value="Entericidin"/>
    <property type="match status" value="1"/>
</dbReference>
<accession>A0A6G6Y4K1</accession>
<dbReference type="KEGG" id="spzr:G5C33_08555"/>
<evidence type="ECO:0000313" key="8">
    <source>
        <dbReference type="Proteomes" id="UP000501568"/>
    </source>
</evidence>
<evidence type="ECO:0000256" key="5">
    <source>
        <dbReference type="ARBA" id="ARBA00023139"/>
    </source>
</evidence>
<evidence type="ECO:0000256" key="1">
    <source>
        <dbReference type="ARBA" id="ARBA00010296"/>
    </source>
</evidence>
<comment type="similarity">
    <text evidence="1">Belongs to the EcnA/EcnB lipoprotein family.</text>
</comment>
<keyword evidence="2" id="KW-1003">Cell membrane</keyword>
<keyword evidence="6 7" id="KW-0449">Lipoprotein</keyword>
<dbReference type="InterPro" id="IPR012556">
    <property type="entry name" value="Entericidin"/>
</dbReference>
<name>A0A6G6Y4K1_9SPHN</name>